<protein>
    <submittedName>
        <fullName evidence="4">Helix-turn-helix transcriptional regulator</fullName>
    </submittedName>
</protein>
<evidence type="ECO:0000313" key="5">
    <source>
        <dbReference type="Proteomes" id="UP000663090"/>
    </source>
</evidence>
<dbReference type="InterPro" id="IPR001647">
    <property type="entry name" value="HTH_TetR"/>
</dbReference>
<dbReference type="RefSeq" id="WP_206719367.1">
    <property type="nucleotide sequence ID" value="NZ_CP071091.1"/>
</dbReference>
<dbReference type="InterPro" id="IPR009057">
    <property type="entry name" value="Homeodomain-like_sf"/>
</dbReference>
<evidence type="ECO:0000256" key="2">
    <source>
        <dbReference type="PROSITE-ProRule" id="PRU00335"/>
    </source>
</evidence>
<accession>A0ABX7NGI4</accession>
<gene>
    <name evidence="4" type="ORF">JY572_17685</name>
</gene>
<evidence type="ECO:0000259" key="3">
    <source>
        <dbReference type="PROSITE" id="PS50977"/>
    </source>
</evidence>
<keyword evidence="1 2" id="KW-0238">DNA-binding</keyword>
<dbReference type="Pfam" id="PF00440">
    <property type="entry name" value="TetR_N"/>
    <property type="match status" value="1"/>
</dbReference>
<name>A0ABX7NGI4_9BACT</name>
<keyword evidence="5" id="KW-1185">Reference proteome</keyword>
<evidence type="ECO:0000313" key="4">
    <source>
        <dbReference type="EMBL" id="QSQ17748.1"/>
    </source>
</evidence>
<evidence type="ECO:0000256" key="1">
    <source>
        <dbReference type="ARBA" id="ARBA00023125"/>
    </source>
</evidence>
<dbReference type="EMBL" id="CP071091">
    <property type="protein sequence ID" value="QSQ17748.1"/>
    <property type="molecule type" value="Genomic_DNA"/>
</dbReference>
<proteinExistence type="predicted"/>
<feature type="domain" description="HTH tetR-type" evidence="3">
    <location>
        <begin position="20"/>
        <end position="80"/>
    </location>
</feature>
<dbReference type="SUPFAM" id="SSF46689">
    <property type="entry name" value="Homeodomain-like"/>
    <property type="match status" value="1"/>
</dbReference>
<sequence>MLGLPWFNLIVAPPRARIEEGMRERLLRVADVLMREQGRESLTWEALARRARVGRGTPRYHFGSKQKLWDALAGYASRPVVQGRR</sequence>
<dbReference type="Gene3D" id="1.10.357.10">
    <property type="entry name" value="Tetracycline Repressor, domain 2"/>
    <property type="match status" value="1"/>
</dbReference>
<reference evidence="4 5" key="1">
    <citation type="submission" date="2021-02" db="EMBL/GenBank/DDBJ databases">
        <title>De Novo genome assembly of isolated myxobacteria.</title>
        <authorList>
            <person name="Stevens D.C."/>
        </authorList>
    </citation>
    <scope>NUCLEOTIDE SEQUENCE [LARGE SCALE GENOMIC DNA]</scope>
    <source>
        <strain evidence="4 5">SCHIC003</strain>
    </source>
</reference>
<organism evidence="4 5">
    <name type="scientific">Myxococcus landrumensis</name>
    <dbReference type="NCBI Taxonomy" id="2813577"/>
    <lineage>
        <taxon>Bacteria</taxon>
        <taxon>Pseudomonadati</taxon>
        <taxon>Myxococcota</taxon>
        <taxon>Myxococcia</taxon>
        <taxon>Myxococcales</taxon>
        <taxon>Cystobacterineae</taxon>
        <taxon>Myxococcaceae</taxon>
        <taxon>Myxococcus</taxon>
    </lineage>
</organism>
<dbReference type="PROSITE" id="PS50977">
    <property type="entry name" value="HTH_TETR_2"/>
    <property type="match status" value="1"/>
</dbReference>
<feature type="DNA-binding region" description="H-T-H motif" evidence="2">
    <location>
        <begin position="43"/>
        <end position="62"/>
    </location>
</feature>
<dbReference type="Proteomes" id="UP000663090">
    <property type="component" value="Chromosome"/>
</dbReference>